<organism evidence="1 2">
    <name type="scientific">Protopolystoma xenopodis</name>
    <dbReference type="NCBI Taxonomy" id="117903"/>
    <lineage>
        <taxon>Eukaryota</taxon>
        <taxon>Metazoa</taxon>
        <taxon>Spiralia</taxon>
        <taxon>Lophotrochozoa</taxon>
        <taxon>Platyhelminthes</taxon>
        <taxon>Monogenea</taxon>
        <taxon>Polyopisthocotylea</taxon>
        <taxon>Polystomatidea</taxon>
        <taxon>Polystomatidae</taxon>
        <taxon>Protopolystoma</taxon>
    </lineage>
</organism>
<name>A0A3S5A837_9PLAT</name>
<keyword evidence="2" id="KW-1185">Reference proteome</keyword>
<protein>
    <submittedName>
        <fullName evidence="1">Uncharacterized protein</fullName>
    </submittedName>
</protein>
<accession>A0A3S5A837</accession>
<dbReference type="EMBL" id="CAAALY010056543">
    <property type="protein sequence ID" value="VEL22460.1"/>
    <property type="molecule type" value="Genomic_DNA"/>
</dbReference>
<evidence type="ECO:0000313" key="2">
    <source>
        <dbReference type="Proteomes" id="UP000784294"/>
    </source>
</evidence>
<evidence type="ECO:0000313" key="1">
    <source>
        <dbReference type="EMBL" id="VEL22460.1"/>
    </source>
</evidence>
<comment type="caution">
    <text evidence="1">The sequence shown here is derived from an EMBL/GenBank/DDBJ whole genome shotgun (WGS) entry which is preliminary data.</text>
</comment>
<gene>
    <name evidence="1" type="ORF">PXEA_LOCUS15900</name>
</gene>
<sequence>MRTTCRVENVLLLPASEDVGLTFIHNCPAIMQLLGVLWDVAVFSLSTVVLSRGHDTPTQPIPLSFVCSDLRNWSSVARAFVYFCLDPLEM</sequence>
<dbReference type="Proteomes" id="UP000784294">
    <property type="component" value="Unassembled WGS sequence"/>
</dbReference>
<proteinExistence type="predicted"/>
<reference evidence="1" key="1">
    <citation type="submission" date="2018-11" db="EMBL/GenBank/DDBJ databases">
        <authorList>
            <consortium name="Pathogen Informatics"/>
        </authorList>
    </citation>
    <scope>NUCLEOTIDE SEQUENCE</scope>
</reference>
<dbReference type="AlphaFoldDB" id="A0A3S5A837"/>